<feature type="non-terminal residue" evidence="1">
    <location>
        <position position="1"/>
    </location>
</feature>
<sequence length="101" mass="10989">WQNVMEGIALYIGGAWLAKVLGAFSKIAKIPGPPWLTALMAYGAYAVNDRENIKDSAESSWNYTKRNVGDALRWFGFDTDFGRQPGTVKGANVQPDIPGAV</sequence>
<dbReference type="EMBL" id="MWPR01000124">
    <property type="protein sequence ID" value="ORJ47275.1"/>
    <property type="molecule type" value="Genomic_DNA"/>
</dbReference>
<feature type="non-terminal residue" evidence="1">
    <location>
        <position position="101"/>
    </location>
</feature>
<proteinExistence type="predicted"/>
<protein>
    <submittedName>
        <fullName evidence="1">Uncharacterized protein</fullName>
    </submittedName>
</protein>
<keyword evidence="2" id="KW-1185">Reference proteome</keyword>
<comment type="caution">
    <text evidence="1">The sequence shown here is derived from an EMBL/GenBank/DDBJ whole genome shotgun (WGS) entry which is preliminary data.</text>
</comment>
<name>A0ABX3U747_KLUIN</name>
<organism evidence="1 2">
    <name type="scientific">Kluyvera intermedia</name>
    <name type="common">Enterobacter intermedius</name>
    <dbReference type="NCBI Taxonomy" id="61648"/>
    <lineage>
        <taxon>Bacteria</taxon>
        <taxon>Pseudomonadati</taxon>
        <taxon>Pseudomonadota</taxon>
        <taxon>Gammaproteobacteria</taxon>
        <taxon>Enterobacterales</taxon>
        <taxon>Enterobacteriaceae</taxon>
        <taxon>Kluyvera</taxon>
    </lineage>
</organism>
<gene>
    <name evidence="1" type="ORF">B2M27_26930</name>
</gene>
<evidence type="ECO:0000313" key="2">
    <source>
        <dbReference type="Proteomes" id="UP000192521"/>
    </source>
</evidence>
<dbReference type="Proteomes" id="UP000192521">
    <property type="component" value="Unassembled WGS sequence"/>
</dbReference>
<accession>A0ABX3U747</accession>
<reference evidence="1 2" key="1">
    <citation type="submission" date="2017-02" db="EMBL/GenBank/DDBJ databases">
        <title>Draft genome sequence of a Kluyvera intermedia isolate from a patient with a pancreatic abscess.</title>
        <authorList>
            <person name="Thele R."/>
        </authorList>
    </citation>
    <scope>NUCLEOTIDE SEQUENCE [LARGE SCALE GENOMIC DNA]</scope>
    <source>
        <strain evidence="1 2">FOSA7093</strain>
    </source>
</reference>
<evidence type="ECO:0000313" key="1">
    <source>
        <dbReference type="EMBL" id="ORJ47275.1"/>
    </source>
</evidence>